<dbReference type="InterPro" id="IPR000719">
    <property type="entry name" value="Prot_kinase_dom"/>
</dbReference>
<keyword evidence="8" id="KW-1185">Reference proteome</keyword>
<keyword evidence="5" id="KW-0812">Transmembrane</keyword>
<accession>A0ABN9XQT9</accession>
<gene>
    <name evidence="7" type="ORF">PCOR1329_LOCUS78972</name>
</gene>
<feature type="compositionally biased region" description="Basic residues" evidence="4">
    <location>
        <begin position="662"/>
        <end position="679"/>
    </location>
</feature>
<evidence type="ECO:0000256" key="1">
    <source>
        <dbReference type="ARBA" id="ARBA00022741"/>
    </source>
</evidence>
<evidence type="ECO:0000259" key="6">
    <source>
        <dbReference type="PROSITE" id="PS50011"/>
    </source>
</evidence>
<dbReference type="Gene3D" id="1.10.510.10">
    <property type="entry name" value="Transferase(Phosphotransferase) domain 1"/>
    <property type="match status" value="1"/>
</dbReference>
<evidence type="ECO:0000256" key="2">
    <source>
        <dbReference type="ARBA" id="ARBA00022840"/>
    </source>
</evidence>
<feature type="domain" description="Protein kinase" evidence="6">
    <location>
        <begin position="338"/>
        <end position="622"/>
    </location>
</feature>
<proteinExistence type="predicted"/>
<dbReference type="SUPFAM" id="SSF56112">
    <property type="entry name" value="Protein kinase-like (PK-like)"/>
    <property type="match status" value="1"/>
</dbReference>
<evidence type="ECO:0000256" key="3">
    <source>
        <dbReference type="PROSITE-ProRule" id="PRU10141"/>
    </source>
</evidence>
<sequence>MAGTLRDGPGGAPCYDMRWPCRLGPRYVNGIDRLTMRFLDPMLEKGFARTRKSQLCRSTVHMISVICFVLVMGTLAHGFWDTSRYHTTKAYQLSRWQMLLFMGSMLILTIALDVGRLLAMRDIISTSGILIVIGCVCVAIAMVLHPKHYVARAFGNDDPETIWGMDLGGTDGLVVVMVDCTVTSLHLLLPILIRWVMLIPMELVAVVAYPTLALWLGSPSPDMVPFTVLGLLALTVLAATGKRSNERNERELFVGLLAERQLRCRAEFKLAQADASSSAPGAELGSERFAVASTGLSQPETTPSEVAFNLKLEQASFEHIRAIGRVEQWLIANDEVEIWPDRILGEGGFGTVVPGVYHDTLVAVKAPKQDIDKGLREICNELRILRRIRHPNVAFFYGASMDAAMNKLCLVLEFVDGVSLGAFIRTIRRSDRPAEPRSGAPEAGAPASSAAARALLVSDVLNVLRYLHSRQPAVVHGDLKDSNIFVERRLGRRGQRSFRAKLLDFGLSRVLTRSARPLGGTPRWMAPELLQREPVRPDASADRYSFGLVAYFIVSGRMPFEHVGAEQAFRSLRDGRPPSLSWPASADELTQVCRPVVQECIQPTPALRPKMHQVSSELSALLCHVAGGETMEAWRGPERRLRPAGDGLAGSSAASRPPSPSRRPRTPRARPSSRNHHGGRTVQDDAERGGEVGEVLRPRQAGAVPDDLQRAPRLQGADHRAQLERVHHQLRDHPPGRHRRGRVARQLHPRVLSAERAAPPRRRRPTGRVLPARRAPTRGGGVRAEASSSTGSVAGALIYSYTFTSTPFRLQRLDCTSLCVPPRAPPGLGHGGRARRAACAAAAAQPETRAALGSLPLGVVEVFGRENL</sequence>
<feature type="transmembrane region" description="Helical" evidence="5">
    <location>
        <begin position="172"/>
        <end position="189"/>
    </location>
</feature>
<keyword evidence="5" id="KW-0472">Membrane</keyword>
<dbReference type="InterPro" id="IPR051681">
    <property type="entry name" value="Ser/Thr_Kinases-Pseudokinases"/>
</dbReference>
<dbReference type="PROSITE" id="PS50011">
    <property type="entry name" value="PROTEIN_KINASE_DOM"/>
    <property type="match status" value="1"/>
</dbReference>
<dbReference type="InterPro" id="IPR011009">
    <property type="entry name" value="Kinase-like_dom_sf"/>
</dbReference>
<dbReference type="Pfam" id="PF00069">
    <property type="entry name" value="Pkinase"/>
    <property type="match status" value="1"/>
</dbReference>
<dbReference type="PROSITE" id="PS00107">
    <property type="entry name" value="PROTEIN_KINASE_ATP"/>
    <property type="match status" value="1"/>
</dbReference>
<comment type="caution">
    <text evidence="7">The sequence shown here is derived from an EMBL/GenBank/DDBJ whole genome shotgun (WGS) entry which is preliminary data.</text>
</comment>
<dbReference type="EMBL" id="CAUYUJ010021057">
    <property type="protein sequence ID" value="CAK0902317.1"/>
    <property type="molecule type" value="Genomic_DNA"/>
</dbReference>
<evidence type="ECO:0000313" key="8">
    <source>
        <dbReference type="Proteomes" id="UP001189429"/>
    </source>
</evidence>
<keyword evidence="1 3" id="KW-0547">Nucleotide-binding</keyword>
<name>A0ABN9XQT9_9DINO</name>
<keyword evidence="5" id="KW-1133">Transmembrane helix</keyword>
<feature type="transmembrane region" description="Helical" evidence="5">
    <location>
        <begin position="126"/>
        <end position="144"/>
    </location>
</feature>
<feature type="compositionally biased region" description="Basic and acidic residues" evidence="4">
    <location>
        <begin position="682"/>
        <end position="697"/>
    </location>
</feature>
<keyword evidence="2 3" id="KW-0067">ATP-binding</keyword>
<organism evidence="7 8">
    <name type="scientific">Prorocentrum cordatum</name>
    <dbReference type="NCBI Taxonomy" id="2364126"/>
    <lineage>
        <taxon>Eukaryota</taxon>
        <taxon>Sar</taxon>
        <taxon>Alveolata</taxon>
        <taxon>Dinophyceae</taxon>
        <taxon>Prorocentrales</taxon>
        <taxon>Prorocentraceae</taxon>
        <taxon>Prorocentrum</taxon>
    </lineage>
</organism>
<feature type="region of interest" description="Disordered" evidence="4">
    <location>
        <begin position="754"/>
        <end position="787"/>
    </location>
</feature>
<feature type="region of interest" description="Disordered" evidence="4">
    <location>
        <begin position="634"/>
        <end position="711"/>
    </location>
</feature>
<dbReference type="Proteomes" id="UP001189429">
    <property type="component" value="Unassembled WGS sequence"/>
</dbReference>
<dbReference type="PROSITE" id="PS00108">
    <property type="entry name" value="PROTEIN_KINASE_ST"/>
    <property type="match status" value="1"/>
</dbReference>
<feature type="transmembrane region" description="Helical" evidence="5">
    <location>
        <begin position="223"/>
        <end position="240"/>
    </location>
</feature>
<feature type="transmembrane region" description="Helical" evidence="5">
    <location>
        <begin position="196"/>
        <end position="217"/>
    </location>
</feature>
<feature type="transmembrane region" description="Helical" evidence="5">
    <location>
        <begin position="59"/>
        <end position="80"/>
    </location>
</feature>
<feature type="compositionally biased region" description="Low complexity" evidence="4">
    <location>
        <begin position="644"/>
        <end position="656"/>
    </location>
</feature>
<dbReference type="PANTHER" id="PTHR44329">
    <property type="entry name" value="SERINE/THREONINE-PROTEIN KINASE TNNI3K-RELATED"/>
    <property type="match status" value="1"/>
</dbReference>
<dbReference type="SMART" id="SM00220">
    <property type="entry name" value="S_TKc"/>
    <property type="match status" value="1"/>
</dbReference>
<evidence type="ECO:0000256" key="4">
    <source>
        <dbReference type="SAM" id="MobiDB-lite"/>
    </source>
</evidence>
<protein>
    <recommendedName>
        <fullName evidence="6">Protein kinase domain-containing protein</fullName>
    </recommendedName>
</protein>
<evidence type="ECO:0000256" key="5">
    <source>
        <dbReference type="SAM" id="Phobius"/>
    </source>
</evidence>
<evidence type="ECO:0000313" key="7">
    <source>
        <dbReference type="EMBL" id="CAK0902317.1"/>
    </source>
</evidence>
<feature type="binding site" evidence="3">
    <location>
        <position position="365"/>
    </location>
    <ligand>
        <name>ATP</name>
        <dbReference type="ChEBI" id="CHEBI:30616"/>
    </ligand>
</feature>
<dbReference type="PANTHER" id="PTHR44329:SF289">
    <property type="entry name" value="SERINE_THREONINE-PROTEIN KINASE VIK"/>
    <property type="match status" value="1"/>
</dbReference>
<feature type="transmembrane region" description="Helical" evidence="5">
    <location>
        <begin position="100"/>
        <end position="119"/>
    </location>
</feature>
<reference evidence="7" key="1">
    <citation type="submission" date="2023-10" db="EMBL/GenBank/DDBJ databases">
        <authorList>
            <person name="Chen Y."/>
            <person name="Shah S."/>
            <person name="Dougan E. K."/>
            <person name="Thang M."/>
            <person name="Chan C."/>
        </authorList>
    </citation>
    <scope>NUCLEOTIDE SEQUENCE [LARGE SCALE GENOMIC DNA]</scope>
</reference>
<dbReference type="InterPro" id="IPR017441">
    <property type="entry name" value="Protein_kinase_ATP_BS"/>
</dbReference>
<dbReference type="Gene3D" id="3.30.200.20">
    <property type="entry name" value="Phosphorylase Kinase, domain 1"/>
    <property type="match status" value="1"/>
</dbReference>
<dbReference type="InterPro" id="IPR008271">
    <property type="entry name" value="Ser/Thr_kinase_AS"/>
</dbReference>